<protein>
    <recommendedName>
        <fullName evidence="5">Gamma-glutamyltransferase</fullName>
    </recommendedName>
</protein>
<dbReference type="SUPFAM" id="SSF56235">
    <property type="entry name" value="N-terminal nucleophile aminohydrolases (Ntn hydrolases)"/>
    <property type="match status" value="1"/>
</dbReference>
<sequence length="166" mass="17831">TIESAFGSQRWAAGFLLNNEMTDFAREVPADGARLANAVAPNRRPRSSMSPTMIFDGNNQLLMVTGSPGGNSIPAYVSKTIIGVFDWGLTAQQAVDWPNIIARGEQVKVETTDDEGKMIAADLAKRGYQVEEISGESSGIHLIVVTPNGLEGAADKRREGVVRTIK</sequence>
<dbReference type="Pfam" id="PF01019">
    <property type="entry name" value="G_glu_transpept"/>
    <property type="match status" value="1"/>
</dbReference>
<keyword evidence="1" id="KW-0808">Transferase</keyword>
<dbReference type="Gene3D" id="3.60.20.40">
    <property type="match status" value="1"/>
</dbReference>
<evidence type="ECO:0000256" key="2">
    <source>
        <dbReference type="ARBA" id="ARBA00022801"/>
    </source>
</evidence>
<accession>A0A382ZQF3</accession>
<dbReference type="AlphaFoldDB" id="A0A382ZQF3"/>
<reference evidence="4" key="1">
    <citation type="submission" date="2018-05" db="EMBL/GenBank/DDBJ databases">
        <authorList>
            <person name="Lanie J.A."/>
            <person name="Ng W.-L."/>
            <person name="Kazmierczak K.M."/>
            <person name="Andrzejewski T.M."/>
            <person name="Davidsen T.M."/>
            <person name="Wayne K.J."/>
            <person name="Tettelin H."/>
            <person name="Glass J.I."/>
            <person name="Rusch D."/>
            <person name="Podicherti R."/>
            <person name="Tsui H.-C.T."/>
            <person name="Winkler M.E."/>
        </authorList>
    </citation>
    <scope>NUCLEOTIDE SEQUENCE</scope>
</reference>
<dbReference type="InterPro" id="IPR043137">
    <property type="entry name" value="GGT_ssub_C"/>
</dbReference>
<evidence type="ECO:0000256" key="3">
    <source>
        <dbReference type="ARBA" id="ARBA00023145"/>
    </source>
</evidence>
<name>A0A382ZQF3_9ZZZZ</name>
<keyword evidence="2" id="KW-0378">Hydrolase</keyword>
<dbReference type="PANTHER" id="PTHR43199">
    <property type="entry name" value="GLUTATHIONE HYDROLASE"/>
    <property type="match status" value="1"/>
</dbReference>
<evidence type="ECO:0008006" key="5">
    <source>
        <dbReference type="Google" id="ProtNLM"/>
    </source>
</evidence>
<keyword evidence="3" id="KW-0865">Zymogen</keyword>
<dbReference type="EMBL" id="UINC01185812">
    <property type="protein sequence ID" value="SVD97702.1"/>
    <property type="molecule type" value="Genomic_DNA"/>
</dbReference>
<gene>
    <name evidence="4" type="ORF">METZ01_LOCUS450556</name>
</gene>
<evidence type="ECO:0000313" key="4">
    <source>
        <dbReference type="EMBL" id="SVD97702.1"/>
    </source>
</evidence>
<dbReference type="PANTHER" id="PTHR43199:SF1">
    <property type="entry name" value="GLUTATHIONE HYDROLASE PROENZYME"/>
    <property type="match status" value="1"/>
</dbReference>
<organism evidence="4">
    <name type="scientific">marine metagenome</name>
    <dbReference type="NCBI Taxonomy" id="408172"/>
    <lineage>
        <taxon>unclassified sequences</taxon>
        <taxon>metagenomes</taxon>
        <taxon>ecological metagenomes</taxon>
    </lineage>
</organism>
<dbReference type="PRINTS" id="PR01210">
    <property type="entry name" value="GGTRANSPTASE"/>
</dbReference>
<dbReference type="GO" id="GO:0016740">
    <property type="term" value="F:transferase activity"/>
    <property type="evidence" value="ECO:0007669"/>
    <property type="project" value="UniProtKB-KW"/>
</dbReference>
<dbReference type="GO" id="GO:0016787">
    <property type="term" value="F:hydrolase activity"/>
    <property type="evidence" value="ECO:0007669"/>
    <property type="project" value="UniProtKB-KW"/>
</dbReference>
<proteinExistence type="predicted"/>
<feature type="non-terminal residue" evidence="4">
    <location>
        <position position="1"/>
    </location>
</feature>
<dbReference type="InterPro" id="IPR051792">
    <property type="entry name" value="GGT_bact"/>
</dbReference>
<dbReference type="InterPro" id="IPR029055">
    <property type="entry name" value="Ntn_hydrolases_N"/>
</dbReference>
<evidence type="ECO:0000256" key="1">
    <source>
        <dbReference type="ARBA" id="ARBA00022679"/>
    </source>
</evidence>